<feature type="region of interest" description="Disordered" evidence="1">
    <location>
        <begin position="1"/>
        <end position="25"/>
    </location>
</feature>
<evidence type="ECO:0000256" key="1">
    <source>
        <dbReference type="SAM" id="MobiDB-lite"/>
    </source>
</evidence>
<comment type="caution">
    <text evidence="2">The sequence shown here is derived from an EMBL/GenBank/DDBJ whole genome shotgun (WGS) entry which is preliminary data.</text>
</comment>
<name>A0ABQ7T910_PHRPL</name>
<accession>A0ABQ7T910</accession>
<dbReference type="EMBL" id="JAIPUX010000521">
    <property type="protein sequence ID" value="KAH0626148.1"/>
    <property type="molecule type" value="Genomic_DNA"/>
</dbReference>
<reference evidence="2 3" key="1">
    <citation type="journal article" date="2022" name="Gigascience">
        <title>A chromosome-level genome assembly and annotation of the desert horned lizard, Phrynosoma platyrhinos, provides insight into chromosomal rearrangements among reptiles.</title>
        <authorList>
            <person name="Koochekian N."/>
            <person name="Ascanio A."/>
            <person name="Farleigh K."/>
            <person name="Card D.C."/>
            <person name="Schield D.R."/>
            <person name="Castoe T.A."/>
            <person name="Jezkova T."/>
        </authorList>
    </citation>
    <scope>NUCLEOTIDE SEQUENCE [LARGE SCALE GENOMIC DNA]</scope>
    <source>
        <strain evidence="2">NK-2021</strain>
    </source>
</reference>
<feature type="non-terminal residue" evidence="2">
    <location>
        <position position="1"/>
    </location>
</feature>
<gene>
    <name evidence="2" type="ORF">JD844_000941</name>
</gene>
<protein>
    <submittedName>
        <fullName evidence="2">Uncharacterized protein</fullName>
    </submittedName>
</protein>
<evidence type="ECO:0000313" key="3">
    <source>
        <dbReference type="Proteomes" id="UP000826234"/>
    </source>
</evidence>
<keyword evidence="3" id="KW-1185">Reference proteome</keyword>
<dbReference type="Proteomes" id="UP000826234">
    <property type="component" value="Unassembled WGS sequence"/>
</dbReference>
<organism evidence="2 3">
    <name type="scientific">Phrynosoma platyrhinos</name>
    <name type="common">Desert horned lizard</name>
    <dbReference type="NCBI Taxonomy" id="52577"/>
    <lineage>
        <taxon>Eukaryota</taxon>
        <taxon>Metazoa</taxon>
        <taxon>Chordata</taxon>
        <taxon>Craniata</taxon>
        <taxon>Vertebrata</taxon>
        <taxon>Euteleostomi</taxon>
        <taxon>Lepidosauria</taxon>
        <taxon>Squamata</taxon>
        <taxon>Bifurcata</taxon>
        <taxon>Unidentata</taxon>
        <taxon>Episquamata</taxon>
        <taxon>Toxicofera</taxon>
        <taxon>Iguania</taxon>
        <taxon>Phrynosomatidae</taxon>
        <taxon>Phrynosomatinae</taxon>
        <taxon>Phrynosoma</taxon>
    </lineage>
</organism>
<sequence length="43" mass="4771">DESGDMVVDSSSEGGSSPFRRGEYQCTRHNTLIPTFQEHLGSR</sequence>
<proteinExistence type="predicted"/>
<evidence type="ECO:0000313" key="2">
    <source>
        <dbReference type="EMBL" id="KAH0626148.1"/>
    </source>
</evidence>